<dbReference type="InterPro" id="IPR025309">
    <property type="entry name" value="KTSC_dom"/>
</dbReference>
<reference evidence="2" key="1">
    <citation type="journal article" date="2015" name="Nature">
        <title>Complex archaea that bridge the gap between prokaryotes and eukaryotes.</title>
        <authorList>
            <person name="Spang A."/>
            <person name="Saw J.H."/>
            <person name="Jorgensen S.L."/>
            <person name="Zaremba-Niedzwiedzka K."/>
            <person name="Martijn J."/>
            <person name="Lind A.E."/>
            <person name="van Eijk R."/>
            <person name="Schleper C."/>
            <person name="Guy L."/>
            <person name="Ettema T.J."/>
        </authorList>
    </citation>
    <scope>NUCLEOTIDE SEQUENCE</scope>
</reference>
<evidence type="ECO:0000313" key="2">
    <source>
        <dbReference type="EMBL" id="KKN29696.1"/>
    </source>
</evidence>
<sequence length="96" mass="10922">MALHPDLVAEIHVREWRHSSNIEGIGYDEDSRTLEVRFKGGARYRYGDVGIDEAAPLLTEVRDPRLMPGESPGQYLSRIFVQNKEAHPFKKMTATP</sequence>
<proteinExistence type="predicted"/>
<feature type="domain" description="KTSC" evidence="1">
    <location>
        <begin position="19"/>
        <end position="55"/>
    </location>
</feature>
<protein>
    <recommendedName>
        <fullName evidence="1">KTSC domain-containing protein</fullName>
    </recommendedName>
</protein>
<dbReference type="EMBL" id="LAZR01002465">
    <property type="protein sequence ID" value="KKN29696.1"/>
    <property type="molecule type" value="Genomic_DNA"/>
</dbReference>
<accession>A0A0F9RXN9</accession>
<dbReference type="Pfam" id="PF13619">
    <property type="entry name" value="KTSC"/>
    <property type="match status" value="1"/>
</dbReference>
<evidence type="ECO:0000259" key="1">
    <source>
        <dbReference type="Pfam" id="PF13619"/>
    </source>
</evidence>
<organism evidence="2">
    <name type="scientific">marine sediment metagenome</name>
    <dbReference type="NCBI Taxonomy" id="412755"/>
    <lineage>
        <taxon>unclassified sequences</taxon>
        <taxon>metagenomes</taxon>
        <taxon>ecological metagenomes</taxon>
    </lineage>
</organism>
<dbReference type="AlphaFoldDB" id="A0A0F9RXN9"/>
<gene>
    <name evidence="2" type="ORF">LCGC14_0841430</name>
</gene>
<comment type="caution">
    <text evidence="2">The sequence shown here is derived from an EMBL/GenBank/DDBJ whole genome shotgun (WGS) entry which is preliminary data.</text>
</comment>
<name>A0A0F9RXN9_9ZZZZ</name>